<name>T1IWS9_STRMM</name>
<accession>T1IWS9</accession>
<protein>
    <submittedName>
        <fullName evidence="1">Uncharacterized protein</fullName>
    </submittedName>
</protein>
<sequence>MDRSIFRFFKFLLSATRMFTSSAIFSSFIHSFIPTISSINFGLVWIIKFGNELWMLVHIYSYEFIRFSHRKEESSYLNPEEVLSIENMF</sequence>
<evidence type="ECO:0000313" key="1">
    <source>
        <dbReference type="EnsemblMetazoa" id="SMAR005654-PA"/>
    </source>
</evidence>
<evidence type="ECO:0000313" key="2">
    <source>
        <dbReference type="Proteomes" id="UP000014500"/>
    </source>
</evidence>
<reference evidence="2" key="1">
    <citation type="submission" date="2011-05" db="EMBL/GenBank/DDBJ databases">
        <authorList>
            <person name="Richards S.R."/>
            <person name="Qu J."/>
            <person name="Jiang H."/>
            <person name="Jhangiani S.N."/>
            <person name="Agravi P."/>
            <person name="Goodspeed R."/>
            <person name="Gross S."/>
            <person name="Mandapat C."/>
            <person name="Jackson L."/>
            <person name="Mathew T."/>
            <person name="Pu L."/>
            <person name="Thornton R."/>
            <person name="Saada N."/>
            <person name="Wilczek-Boney K.B."/>
            <person name="Lee S."/>
            <person name="Kovar C."/>
            <person name="Wu Y."/>
            <person name="Scherer S.E."/>
            <person name="Worley K.C."/>
            <person name="Muzny D.M."/>
            <person name="Gibbs R."/>
        </authorList>
    </citation>
    <scope>NUCLEOTIDE SEQUENCE</scope>
    <source>
        <strain evidence="2">Brora</strain>
    </source>
</reference>
<dbReference type="HOGENOM" id="CLU_2457638_0_0_1"/>
<organism evidence="1 2">
    <name type="scientific">Strigamia maritima</name>
    <name type="common">European centipede</name>
    <name type="synonym">Geophilus maritimus</name>
    <dbReference type="NCBI Taxonomy" id="126957"/>
    <lineage>
        <taxon>Eukaryota</taxon>
        <taxon>Metazoa</taxon>
        <taxon>Ecdysozoa</taxon>
        <taxon>Arthropoda</taxon>
        <taxon>Myriapoda</taxon>
        <taxon>Chilopoda</taxon>
        <taxon>Pleurostigmophora</taxon>
        <taxon>Geophilomorpha</taxon>
        <taxon>Linotaeniidae</taxon>
        <taxon>Strigamia</taxon>
    </lineage>
</organism>
<dbReference type="Proteomes" id="UP000014500">
    <property type="component" value="Unassembled WGS sequence"/>
</dbReference>
<dbReference type="EMBL" id="JH431629">
    <property type="status" value="NOT_ANNOTATED_CDS"/>
    <property type="molecule type" value="Genomic_DNA"/>
</dbReference>
<dbReference type="EnsemblMetazoa" id="SMAR005654-RA">
    <property type="protein sequence ID" value="SMAR005654-PA"/>
    <property type="gene ID" value="SMAR005654"/>
</dbReference>
<dbReference type="AlphaFoldDB" id="T1IWS9"/>
<proteinExistence type="predicted"/>
<keyword evidence="2" id="KW-1185">Reference proteome</keyword>
<reference evidence="1" key="2">
    <citation type="submission" date="2015-02" db="UniProtKB">
        <authorList>
            <consortium name="EnsemblMetazoa"/>
        </authorList>
    </citation>
    <scope>IDENTIFICATION</scope>
</reference>